<evidence type="ECO:0000313" key="2">
    <source>
        <dbReference type="EMBL" id="GHH66771.1"/>
    </source>
</evidence>
<dbReference type="GO" id="GO:0004497">
    <property type="term" value="F:monooxygenase activity"/>
    <property type="evidence" value="ECO:0007669"/>
    <property type="project" value="InterPro"/>
</dbReference>
<dbReference type="InterPro" id="IPR050121">
    <property type="entry name" value="Cytochrome_P450_monoxygenase"/>
</dbReference>
<evidence type="ECO:0000256" key="1">
    <source>
        <dbReference type="ARBA" id="ARBA00010617"/>
    </source>
</evidence>
<dbReference type="RefSeq" id="WP_189667876.1">
    <property type="nucleotide sequence ID" value="NZ_BNAS01000001.1"/>
</dbReference>
<proteinExistence type="inferred from homology"/>
<reference evidence="2" key="2">
    <citation type="submission" date="2020-09" db="EMBL/GenBank/DDBJ databases">
        <authorList>
            <person name="Sun Q."/>
            <person name="Zhou Y."/>
        </authorList>
    </citation>
    <scope>NUCLEOTIDE SEQUENCE</scope>
    <source>
        <strain evidence="2">CGMCC 4.7398</strain>
    </source>
</reference>
<dbReference type="Gene3D" id="1.10.630.10">
    <property type="entry name" value="Cytochrome P450"/>
    <property type="match status" value="1"/>
</dbReference>
<reference evidence="2" key="1">
    <citation type="journal article" date="2014" name="Int. J. Syst. Evol. Microbiol.">
        <title>Complete genome sequence of Corynebacterium casei LMG S-19264T (=DSM 44701T), isolated from a smear-ripened cheese.</title>
        <authorList>
            <consortium name="US DOE Joint Genome Institute (JGI-PGF)"/>
            <person name="Walter F."/>
            <person name="Albersmeier A."/>
            <person name="Kalinowski J."/>
            <person name="Ruckert C."/>
        </authorList>
    </citation>
    <scope>NUCLEOTIDE SEQUENCE</scope>
    <source>
        <strain evidence="2">CGMCC 4.7398</strain>
    </source>
</reference>
<comment type="caution">
    <text evidence="2">The sequence shown here is derived from an EMBL/GenBank/DDBJ whole genome shotgun (WGS) entry which is preliminary data.</text>
</comment>
<protein>
    <submittedName>
        <fullName evidence="2">Cytochrome P450</fullName>
    </submittedName>
</protein>
<dbReference type="InterPro" id="IPR036396">
    <property type="entry name" value="Cyt_P450_sf"/>
</dbReference>
<dbReference type="Proteomes" id="UP000627369">
    <property type="component" value="Unassembled WGS sequence"/>
</dbReference>
<dbReference type="PANTHER" id="PTHR24305:SF166">
    <property type="entry name" value="CYTOCHROME P450 12A4, MITOCHONDRIAL-RELATED"/>
    <property type="match status" value="1"/>
</dbReference>
<dbReference type="EMBL" id="BNAS01000001">
    <property type="protein sequence ID" value="GHH66771.1"/>
    <property type="molecule type" value="Genomic_DNA"/>
</dbReference>
<dbReference type="GO" id="GO:0020037">
    <property type="term" value="F:heme binding"/>
    <property type="evidence" value="ECO:0007669"/>
    <property type="project" value="InterPro"/>
</dbReference>
<dbReference type="SUPFAM" id="SSF48264">
    <property type="entry name" value="Cytochrome P450"/>
    <property type="match status" value="1"/>
</dbReference>
<evidence type="ECO:0000313" key="3">
    <source>
        <dbReference type="Proteomes" id="UP000627369"/>
    </source>
</evidence>
<dbReference type="GO" id="GO:0016705">
    <property type="term" value="F:oxidoreductase activity, acting on paired donors, with incorporation or reduction of molecular oxygen"/>
    <property type="evidence" value="ECO:0007669"/>
    <property type="project" value="InterPro"/>
</dbReference>
<name>A0A919KPD5_9MICO</name>
<dbReference type="AlphaFoldDB" id="A0A919KPD5"/>
<organism evidence="2 3">
    <name type="scientific">Promicromonospora soli</name>
    <dbReference type="NCBI Taxonomy" id="2035533"/>
    <lineage>
        <taxon>Bacteria</taxon>
        <taxon>Bacillati</taxon>
        <taxon>Actinomycetota</taxon>
        <taxon>Actinomycetes</taxon>
        <taxon>Micrococcales</taxon>
        <taxon>Promicromonosporaceae</taxon>
        <taxon>Promicromonospora</taxon>
    </lineage>
</organism>
<dbReference type="GO" id="GO:0005506">
    <property type="term" value="F:iron ion binding"/>
    <property type="evidence" value="ECO:0007669"/>
    <property type="project" value="InterPro"/>
</dbReference>
<dbReference type="Pfam" id="PF00067">
    <property type="entry name" value="p450"/>
    <property type="match status" value="1"/>
</dbReference>
<gene>
    <name evidence="2" type="ORF">GCM10017772_07320</name>
</gene>
<keyword evidence="3" id="KW-1185">Reference proteome</keyword>
<comment type="similarity">
    <text evidence="1">Belongs to the cytochrome P450 family.</text>
</comment>
<sequence length="446" mass="48368">MTPTPVDLTAAETLRVASMVLAPLVAQGAIIRRPRATAWAERRQTDRTARAVLTGLRERHGGAPLVLRLGPRRLVLVTEPEDVRRLLEHSPEPFTPATREKRGALAHFQPDGVLISSTAERWHRRPFNEAVLQTDQPVHDDGAAFVDAAQRGVADLTGLLDRTARFDADDFAEAWWGVVLEVVLGARARGDRELLDALNELRRDANWSWLRPRRKGLRAELDGRIGSYLPNPEPGSLAAAAHAEGPATAAGQIPHWLFAFDAAGAATLRALAIVAARPDVRERLLAEAASAGPGPALLPYARACILESVRLWPTTFVVLRDSTGPTAWGKRTLPVGTDFIVVSSFFHRDPARLEHADGFAPEAWLDGRNNADWGLVPFSGGPVSCPGRNLVLLVTSHMLTRLAAARDLRVARGRYLAHDPLPATVDYLGLRFRIAGSAGTGVGPAR</sequence>
<accession>A0A919KPD5</accession>
<dbReference type="InterPro" id="IPR001128">
    <property type="entry name" value="Cyt_P450"/>
</dbReference>
<dbReference type="PANTHER" id="PTHR24305">
    <property type="entry name" value="CYTOCHROME P450"/>
    <property type="match status" value="1"/>
</dbReference>